<feature type="domain" description="DUF4367" evidence="3">
    <location>
        <begin position="128"/>
        <end position="228"/>
    </location>
</feature>
<comment type="caution">
    <text evidence="4">The sequence shown here is derived from an EMBL/GenBank/DDBJ whole genome shotgun (WGS) entry which is preliminary data.</text>
</comment>
<protein>
    <submittedName>
        <fullName evidence="4">DUF4367 domain-containing protein</fullName>
    </submittedName>
</protein>
<organism evidence="4 5">
    <name type="scientific">Solibaculum intestinale</name>
    <dbReference type="NCBI Taxonomy" id="3133165"/>
    <lineage>
        <taxon>Bacteria</taxon>
        <taxon>Bacillati</taxon>
        <taxon>Bacillota</taxon>
        <taxon>Clostridia</taxon>
        <taxon>Eubacteriales</taxon>
        <taxon>Oscillospiraceae</taxon>
        <taxon>Solibaculum</taxon>
    </lineage>
</organism>
<keyword evidence="2" id="KW-1133">Transmembrane helix</keyword>
<name>A0ABV1E3H6_9FIRM</name>
<dbReference type="Pfam" id="PF14285">
    <property type="entry name" value="DUF4367"/>
    <property type="match status" value="1"/>
</dbReference>
<feature type="coiled-coil region" evidence="1">
    <location>
        <begin position="4"/>
        <end position="34"/>
    </location>
</feature>
<reference evidence="4 5" key="1">
    <citation type="submission" date="2024-03" db="EMBL/GenBank/DDBJ databases">
        <title>Human intestinal bacterial collection.</title>
        <authorList>
            <person name="Pauvert C."/>
            <person name="Hitch T.C.A."/>
            <person name="Clavel T."/>
        </authorList>
    </citation>
    <scope>NUCLEOTIDE SEQUENCE [LARGE SCALE GENOMIC DNA]</scope>
    <source>
        <strain evidence="4 5">CLA-JM-H44</strain>
    </source>
</reference>
<keyword evidence="2" id="KW-0812">Transmembrane</keyword>
<accession>A0ABV1E3H6</accession>
<keyword evidence="1" id="KW-0175">Coiled coil</keyword>
<evidence type="ECO:0000313" key="5">
    <source>
        <dbReference type="Proteomes" id="UP001489509"/>
    </source>
</evidence>
<keyword evidence="5" id="KW-1185">Reference proteome</keyword>
<dbReference type="EMBL" id="JBBMFD010000018">
    <property type="protein sequence ID" value="MEQ2441167.1"/>
    <property type="molecule type" value="Genomic_DNA"/>
</dbReference>
<evidence type="ECO:0000259" key="3">
    <source>
        <dbReference type="Pfam" id="PF14285"/>
    </source>
</evidence>
<feature type="transmembrane region" description="Helical" evidence="2">
    <location>
        <begin position="67"/>
        <end position="89"/>
    </location>
</feature>
<gene>
    <name evidence="4" type="ORF">WMO26_10055</name>
</gene>
<sequence length="231" mass="26149">MREIDELKERLAVLEAIEKENQKTLYEAQSLHNDPDYRPSAKAIETFQKQLEHTSRKKHTVHTVQIVARRVCFAILAVMCVGVTVAFAVPEARAQLTGLLIQISQGGDNHSINLENGVYIDWQETNYPRYLPEGYDISGISILDDIRQIEYRNDDQAALYFLQQNRTAGGMTDGEEQTNAEQVEINGKIGYLTQKNNDCTLLWADETFIYTIQGTLPKEEIIRMAASVPTA</sequence>
<evidence type="ECO:0000313" key="4">
    <source>
        <dbReference type="EMBL" id="MEQ2441167.1"/>
    </source>
</evidence>
<dbReference type="Proteomes" id="UP001489509">
    <property type="component" value="Unassembled WGS sequence"/>
</dbReference>
<proteinExistence type="predicted"/>
<dbReference type="RefSeq" id="WP_349220095.1">
    <property type="nucleotide sequence ID" value="NZ_JBBMFD010000018.1"/>
</dbReference>
<dbReference type="InterPro" id="IPR025377">
    <property type="entry name" value="DUF4367"/>
</dbReference>
<evidence type="ECO:0000256" key="2">
    <source>
        <dbReference type="SAM" id="Phobius"/>
    </source>
</evidence>
<evidence type="ECO:0000256" key="1">
    <source>
        <dbReference type="SAM" id="Coils"/>
    </source>
</evidence>
<keyword evidence="2" id="KW-0472">Membrane</keyword>